<dbReference type="InterPro" id="IPR012310">
    <property type="entry name" value="DNA_ligase_ATP-dep_cent"/>
</dbReference>
<dbReference type="GO" id="GO:0046872">
    <property type="term" value="F:metal ion binding"/>
    <property type="evidence" value="ECO:0007669"/>
    <property type="project" value="UniProtKB-KW"/>
</dbReference>
<evidence type="ECO:0000313" key="23">
    <source>
        <dbReference type="Proteomes" id="UP000770015"/>
    </source>
</evidence>
<keyword evidence="5" id="KW-0479">Metal-binding</keyword>
<dbReference type="GO" id="GO:0006303">
    <property type="term" value="P:double-strand break repair via nonhomologous end joining"/>
    <property type="evidence" value="ECO:0007669"/>
    <property type="project" value="TreeGrafter"/>
</dbReference>
<evidence type="ECO:0000256" key="5">
    <source>
        <dbReference type="ARBA" id="ARBA00022723"/>
    </source>
</evidence>
<evidence type="ECO:0000256" key="19">
    <source>
        <dbReference type="SAM" id="MobiDB-lite"/>
    </source>
</evidence>
<dbReference type="PROSITE" id="PS50172">
    <property type="entry name" value="BRCT"/>
    <property type="match status" value="2"/>
</dbReference>
<comment type="caution">
    <text evidence="22">The sequence shown here is derived from an EMBL/GenBank/DDBJ whole genome shotgun (WGS) entry which is preliminary data.</text>
</comment>
<feature type="domain" description="BRCT" evidence="21">
    <location>
        <begin position="895"/>
        <end position="996"/>
    </location>
</feature>
<evidence type="ECO:0000256" key="11">
    <source>
        <dbReference type="ARBA" id="ARBA00023172"/>
    </source>
</evidence>
<dbReference type="Pfam" id="PF01068">
    <property type="entry name" value="DNA_ligase_A_M"/>
    <property type="match status" value="1"/>
</dbReference>
<feature type="compositionally biased region" description="Basic and acidic residues" evidence="19">
    <location>
        <begin position="32"/>
        <end position="41"/>
    </location>
</feature>
<dbReference type="Gene3D" id="3.30.470.30">
    <property type="entry name" value="DNA ligase/mRNA capping enzyme"/>
    <property type="match status" value="1"/>
</dbReference>
<name>A0A9P8VJ76_9PEZI</name>
<dbReference type="Gene3D" id="2.40.50.140">
    <property type="entry name" value="Nucleic acid-binding proteins"/>
    <property type="match status" value="1"/>
</dbReference>
<keyword evidence="11 16" id="KW-0233">DNA recombination</keyword>
<comment type="function">
    <text evidence="15">DNA ligase involved in DNA non-homologous end joining (NHEJ); required for double-strand break (DSB) repair.</text>
</comment>
<keyword evidence="10" id="KW-0460">Magnesium</keyword>
<keyword evidence="18" id="KW-0175">Coiled coil</keyword>
<dbReference type="CDD" id="cd07968">
    <property type="entry name" value="OBF_DNA_ligase_IV"/>
    <property type="match status" value="1"/>
</dbReference>
<dbReference type="AlphaFoldDB" id="A0A9P8VJ76"/>
<protein>
    <recommendedName>
        <fullName evidence="16">DNA ligase</fullName>
        <ecNumber evidence="16">6.5.1.1</ecNumber>
    </recommendedName>
</protein>
<dbReference type="Gene3D" id="1.10.3260.10">
    <property type="entry name" value="DNA ligase, ATP-dependent, N-terminal domain"/>
    <property type="match status" value="1"/>
</dbReference>
<evidence type="ECO:0000256" key="9">
    <source>
        <dbReference type="ARBA" id="ARBA00022840"/>
    </source>
</evidence>
<dbReference type="Proteomes" id="UP000770015">
    <property type="component" value="Unassembled WGS sequence"/>
</dbReference>
<organism evidence="22 23">
    <name type="scientific">Plectosphaerella plurivora</name>
    <dbReference type="NCBI Taxonomy" id="936078"/>
    <lineage>
        <taxon>Eukaryota</taxon>
        <taxon>Fungi</taxon>
        <taxon>Dikarya</taxon>
        <taxon>Ascomycota</taxon>
        <taxon>Pezizomycotina</taxon>
        <taxon>Sordariomycetes</taxon>
        <taxon>Hypocreomycetidae</taxon>
        <taxon>Glomerellales</taxon>
        <taxon>Plectosphaerellaceae</taxon>
        <taxon>Plectosphaerella</taxon>
    </lineage>
</organism>
<dbReference type="InterPro" id="IPR036599">
    <property type="entry name" value="DNA_ligase_N_sf"/>
</dbReference>
<dbReference type="SUPFAM" id="SSF56091">
    <property type="entry name" value="DNA ligase/mRNA capping enzyme, catalytic domain"/>
    <property type="match status" value="1"/>
</dbReference>
<keyword evidence="4 16" id="KW-0436">Ligase</keyword>
<keyword evidence="8 16" id="KW-0227">DNA damage</keyword>
<evidence type="ECO:0000256" key="15">
    <source>
        <dbReference type="ARBA" id="ARBA00043870"/>
    </source>
</evidence>
<dbReference type="InterPro" id="IPR036420">
    <property type="entry name" value="BRCT_dom_sf"/>
</dbReference>
<dbReference type="FunFam" id="1.10.3260.10:FF:000008">
    <property type="entry name" value="DNA ligase 4"/>
    <property type="match status" value="1"/>
</dbReference>
<comment type="subcellular location">
    <subcellularLocation>
        <location evidence="2">Nucleus</location>
    </subcellularLocation>
</comment>
<dbReference type="CDD" id="cd07903">
    <property type="entry name" value="Adenylation_DNA_ligase_IV"/>
    <property type="match status" value="1"/>
</dbReference>
<evidence type="ECO:0000256" key="8">
    <source>
        <dbReference type="ARBA" id="ARBA00022763"/>
    </source>
</evidence>
<dbReference type="InterPro" id="IPR029710">
    <property type="entry name" value="LIG4"/>
</dbReference>
<accession>A0A9P8VJ76</accession>
<comment type="similarity">
    <text evidence="3 17">Belongs to the ATP-dependent DNA ligase family.</text>
</comment>
<keyword evidence="12 16" id="KW-0234">DNA repair</keyword>
<evidence type="ECO:0000256" key="18">
    <source>
        <dbReference type="SAM" id="Coils"/>
    </source>
</evidence>
<dbReference type="SMART" id="SM00292">
    <property type="entry name" value="BRCT"/>
    <property type="match status" value="2"/>
</dbReference>
<feature type="domain" description="BRCT" evidence="21">
    <location>
        <begin position="726"/>
        <end position="814"/>
    </location>
</feature>
<dbReference type="NCBIfam" id="TIGR00574">
    <property type="entry name" value="dnl1"/>
    <property type="match status" value="1"/>
</dbReference>
<evidence type="ECO:0000256" key="2">
    <source>
        <dbReference type="ARBA" id="ARBA00004123"/>
    </source>
</evidence>
<dbReference type="PANTHER" id="PTHR45997:SF1">
    <property type="entry name" value="DNA LIGASE 4"/>
    <property type="match status" value="1"/>
</dbReference>
<dbReference type="FunFam" id="2.40.50.140:FF:000234">
    <property type="entry name" value="DNA ligase"/>
    <property type="match status" value="1"/>
</dbReference>
<dbReference type="InterPro" id="IPR016059">
    <property type="entry name" value="DNA_ligase_ATP-dep_CS"/>
</dbReference>
<dbReference type="Pfam" id="PF04679">
    <property type="entry name" value="DNA_ligase_A_C"/>
    <property type="match status" value="1"/>
</dbReference>
<dbReference type="Pfam" id="PF04675">
    <property type="entry name" value="DNA_ligase_A_N"/>
    <property type="match status" value="1"/>
</dbReference>
<dbReference type="InterPro" id="IPR044125">
    <property type="entry name" value="Adenylation_DNA_ligase_IV"/>
</dbReference>
<dbReference type="GO" id="GO:0005524">
    <property type="term" value="F:ATP binding"/>
    <property type="evidence" value="ECO:0007669"/>
    <property type="project" value="UniProtKB-KW"/>
</dbReference>
<feature type="region of interest" description="Disordered" evidence="19">
    <location>
        <begin position="1"/>
        <end position="41"/>
    </location>
</feature>
<dbReference type="SUPFAM" id="SSF50249">
    <property type="entry name" value="Nucleic acid-binding proteins"/>
    <property type="match status" value="1"/>
</dbReference>
<dbReference type="OrthoDB" id="151490at2759"/>
<dbReference type="PROSITE" id="PS50160">
    <property type="entry name" value="DNA_LIGASE_A3"/>
    <property type="match status" value="1"/>
</dbReference>
<dbReference type="EC" id="6.5.1.1" evidence="16"/>
<evidence type="ECO:0000256" key="1">
    <source>
        <dbReference type="ARBA" id="ARBA00001946"/>
    </source>
</evidence>
<dbReference type="PROSITE" id="PS00697">
    <property type="entry name" value="DNA_LIGASE_A1"/>
    <property type="match status" value="1"/>
</dbReference>
<dbReference type="EMBL" id="JAGSXJ010000003">
    <property type="protein sequence ID" value="KAH6693810.1"/>
    <property type="molecule type" value="Genomic_DNA"/>
</dbReference>
<evidence type="ECO:0000256" key="10">
    <source>
        <dbReference type="ARBA" id="ARBA00022842"/>
    </source>
</evidence>
<proteinExistence type="inferred from homology"/>
<dbReference type="FunFam" id="3.30.470.30:FF:000013">
    <property type="entry name" value="DNA ligase"/>
    <property type="match status" value="1"/>
</dbReference>
<dbReference type="PANTHER" id="PTHR45997">
    <property type="entry name" value="DNA LIGASE 4"/>
    <property type="match status" value="1"/>
</dbReference>
<dbReference type="InterPro" id="IPR012308">
    <property type="entry name" value="DNA_ligase_ATP-dep_N"/>
</dbReference>
<dbReference type="GO" id="GO:0006297">
    <property type="term" value="P:nucleotide-excision repair, DNA gap filling"/>
    <property type="evidence" value="ECO:0007669"/>
    <property type="project" value="TreeGrafter"/>
</dbReference>
<dbReference type="InterPro" id="IPR012340">
    <property type="entry name" value="NA-bd_OB-fold"/>
</dbReference>
<feature type="coiled-coil region" evidence="18">
    <location>
        <begin position="858"/>
        <end position="888"/>
    </location>
</feature>
<sequence length="997" mass="113085">MSQTTSQRPRQPREAAEEDESQYAVGETTMEDLDKKFPDRPRNHSKSLVFSELIKGLFNPLSENRKQVGKETVSRAKLGAHGPKLLSPHEQRRHIIDKFISRWRRDVGDDIYPALRLIIPEKDRDRGVYHLKESAIGKILVKLMKIDKKSEDGYNLLHWKLPGQTTASRMAGDFAGRCFEVLSKRPMRIEYGDMRISEVNVLLNKLAATTGELENLEIFETFYERMNAEELLWLIRIVVKQMKVGATEKTFLDLWHPDAEALFNVSSSLRRVCWELYDPQKRLESEDTGVTLMQCFQPQLAQFQVSATFEKMAAHLRPTEDDPEFWIEEKLDGERMQMHMMEDPKTPGGKVFKFWSRKAKDYTPMYGTGFKDDESALTRHISKAFADGVRNLILDGEMITWDVETDKMVGFGTLKTAAIAEKKNYNNTGPRPLFRVFDILYLNDQPLTRYNLRERHAALEKAVKGVHRRIEVHAYEAVKSYEAIEPMLRQVVAESSEGLVLKNPRSAYRLNSRNDDWLKVKPEYMSEFGEALDCVVIGGYFGSGHRGGGLSSFMCGLRASPNHIQKGADPEKCFSFFKVGGGFSAEDYAAIKHRTDGKWIDWDSKKPPIKYIELGRGQAEKPDVWIRPSDSFVIEAKAASVSGSEQFGVGWTLRFPRLRKLRFDKAWDQGLSVQEFVELKMRIEAETEEKTMEMEAKRRRPAKKVKREVVIIGTDGNTTASGPTETKTHVFGGLEFCVLTESPKPFRKTKAQLETIIRENGGSISQRAVPRSEMIIVADKNVVKVASLVKEAKSEGKALDIIRPLWIHDCLAQGDFGGEPTLLPYEERHLLYATDELKTMAEGNTDHYGDAYARAGDVDELRALLEGMSAKKEGAEDDDEALAELEEEGLSLAGLRGHIFERCVAYVHDPRGDGVEAGRMRHYIGFGGGKVVERVEDEGLTHIVVLGKTEDEKRHAADEVRKKLGVGRPGPRVAGGQWVDECWKERTMLDEERFGHV</sequence>
<evidence type="ECO:0000256" key="12">
    <source>
        <dbReference type="ARBA" id="ARBA00023204"/>
    </source>
</evidence>
<evidence type="ECO:0000256" key="4">
    <source>
        <dbReference type="ARBA" id="ARBA00022598"/>
    </source>
</evidence>
<keyword evidence="7 16" id="KW-0547">Nucleotide-binding</keyword>
<evidence type="ECO:0000256" key="14">
    <source>
        <dbReference type="ARBA" id="ARBA00034003"/>
    </source>
</evidence>
<evidence type="ECO:0000259" key="21">
    <source>
        <dbReference type="PROSITE" id="PS50172"/>
    </source>
</evidence>
<keyword evidence="23" id="KW-1185">Reference proteome</keyword>
<dbReference type="SUPFAM" id="SSF52113">
    <property type="entry name" value="BRCT domain"/>
    <property type="match status" value="2"/>
</dbReference>
<gene>
    <name evidence="22" type="ORF">F5X68DRAFT_199709</name>
</gene>
<dbReference type="Gene3D" id="3.40.50.10190">
    <property type="entry name" value="BRCT domain"/>
    <property type="match status" value="2"/>
</dbReference>
<keyword evidence="6" id="KW-0677">Repeat</keyword>
<keyword evidence="13" id="KW-0539">Nucleus</keyword>
<dbReference type="InterPro" id="IPR001357">
    <property type="entry name" value="BRCT_dom"/>
</dbReference>
<evidence type="ECO:0000256" key="3">
    <source>
        <dbReference type="ARBA" id="ARBA00007572"/>
    </source>
</evidence>
<evidence type="ECO:0000256" key="17">
    <source>
        <dbReference type="RuleBase" id="RU004196"/>
    </source>
</evidence>
<evidence type="ECO:0000256" key="13">
    <source>
        <dbReference type="ARBA" id="ARBA00023242"/>
    </source>
</evidence>
<dbReference type="GO" id="GO:0032807">
    <property type="term" value="C:DNA ligase IV complex"/>
    <property type="evidence" value="ECO:0007669"/>
    <property type="project" value="TreeGrafter"/>
</dbReference>
<comment type="catalytic activity">
    <reaction evidence="14 16">
        <text>ATP + (deoxyribonucleotide)n-3'-hydroxyl + 5'-phospho-(deoxyribonucleotide)m = (deoxyribonucleotide)n+m + AMP + diphosphate.</text>
        <dbReference type="EC" id="6.5.1.1"/>
    </reaction>
</comment>
<evidence type="ECO:0000256" key="16">
    <source>
        <dbReference type="RuleBase" id="RU000617"/>
    </source>
</evidence>
<evidence type="ECO:0000256" key="6">
    <source>
        <dbReference type="ARBA" id="ARBA00022737"/>
    </source>
</evidence>
<dbReference type="InterPro" id="IPR000977">
    <property type="entry name" value="DNA_ligase_ATP-dep"/>
</dbReference>
<evidence type="ECO:0000259" key="20">
    <source>
        <dbReference type="PROSITE" id="PS50160"/>
    </source>
</evidence>
<evidence type="ECO:0000313" key="22">
    <source>
        <dbReference type="EMBL" id="KAH6693810.1"/>
    </source>
</evidence>
<keyword evidence="9 16" id="KW-0067">ATP-binding</keyword>
<evidence type="ECO:0000256" key="7">
    <source>
        <dbReference type="ARBA" id="ARBA00022741"/>
    </source>
</evidence>
<feature type="domain" description="ATP-dependent DNA ligase family profile" evidence="20">
    <location>
        <begin position="434"/>
        <end position="559"/>
    </location>
</feature>
<dbReference type="GO" id="GO:0006310">
    <property type="term" value="P:DNA recombination"/>
    <property type="evidence" value="ECO:0007669"/>
    <property type="project" value="UniProtKB-KW"/>
</dbReference>
<comment type="cofactor">
    <cofactor evidence="1">
        <name>Mg(2+)</name>
        <dbReference type="ChEBI" id="CHEBI:18420"/>
    </cofactor>
</comment>
<dbReference type="GO" id="GO:0071897">
    <property type="term" value="P:DNA biosynthetic process"/>
    <property type="evidence" value="ECO:0007669"/>
    <property type="project" value="InterPro"/>
</dbReference>
<reference evidence="22" key="1">
    <citation type="journal article" date="2021" name="Nat. Commun.">
        <title>Genetic determinants of endophytism in the Arabidopsis root mycobiome.</title>
        <authorList>
            <person name="Mesny F."/>
            <person name="Miyauchi S."/>
            <person name="Thiergart T."/>
            <person name="Pickel B."/>
            <person name="Atanasova L."/>
            <person name="Karlsson M."/>
            <person name="Huettel B."/>
            <person name="Barry K.W."/>
            <person name="Haridas S."/>
            <person name="Chen C."/>
            <person name="Bauer D."/>
            <person name="Andreopoulos W."/>
            <person name="Pangilinan J."/>
            <person name="LaButti K."/>
            <person name="Riley R."/>
            <person name="Lipzen A."/>
            <person name="Clum A."/>
            <person name="Drula E."/>
            <person name="Henrissat B."/>
            <person name="Kohler A."/>
            <person name="Grigoriev I.V."/>
            <person name="Martin F.M."/>
            <person name="Hacquard S."/>
        </authorList>
    </citation>
    <scope>NUCLEOTIDE SEQUENCE</scope>
    <source>
        <strain evidence="22">MPI-SDFR-AT-0117</strain>
    </source>
</reference>
<dbReference type="GO" id="GO:0003677">
    <property type="term" value="F:DNA binding"/>
    <property type="evidence" value="ECO:0007669"/>
    <property type="project" value="InterPro"/>
</dbReference>
<dbReference type="InterPro" id="IPR012309">
    <property type="entry name" value="DNA_ligase_ATP-dep_C"/>
</dbReference>
<dbReference type="GO" id="GO:0003910">
    <property type="term" value="F:DNA ligase (ATP) activity"/>
    <property type="evidence" value="ECO:0007669"/>
    <property type="project" value="UniProtKB-EC"/>
</dbReference>